<dbReference type="PRINTS" id="PR00465">
    <property type="entry name" value="EP450IV"/>
</dbReference>
<dbReference type="SUPFAM" id="SSF48264">
    <property type="entry name" value="Cytochrome P450"/>
    <property type="match status" value="1"/>
</dbReference>
<dbReference type="PANTHER" id="PTHR24286">
    <property type="entry name" value="CYTOCHROME P450 26"/>
    <property type="match status" value="1"/>
</dbReference>
<feature type="binding site" description="axial binding residue" evidence="5">
    <location>
        <position position="445"/>
    </location>
    <ligand>
        <name>heme</name>
        <dbReference type="ChEBI" id="CHEBI:30413"/>
    </ligand>
    <ligandPart>
        <name>Fe</name>
        <dbReference type="ChEBI" id="CHEBI:18248"/>
    </ligandPart>
</feature>
<proteinExistence type="predicted"/>
<evidence type="ECO:0000256" key="5">
    <source>
        <dbReference type="PIRSR" id="PIRSR602403-1"/>
    </source>
</evidence>
<comment type="cofactor">
    <cofactor evidence="5">
        <name>heme</name>
        <dbReference type="ChEBI" id="CHEBI:30413"/>
    </cofactor>
</comment>
<dbReference type="InterPro" id="IPR002403">
    <property type="entry name" value="Cyt_P450_E_grp-IV"/>
</dbReference>
<dbReference type="CDD" id="cd11071">
    <property type="entry name" value="CYP74"/>
    <property type="match status" value="1"/>
</dbReference>
<dbReference type="Pfam" id="PF00067">
    <property type="entry name" value="p450"/>
    <property type="match status" value="1"/>
</dbReference>
<dbReference type="Gene3D" id="1.10.630.10">
    <property type="entry name" value="Cytochrome P450"/>
    <property type="match status" value="1"/>
</dbReference>
<evidence type="ECO:0000256" key="1">
    <source>
        <dbReference type="ARBA" id="ARBA00022617"/>
    </source>
</evidence>
<dbReference type="GO" id="GO:0016829">
    <property type="term" value="F:lyase activity"/>
    <property type="evidence" value="ECO:0007669"/>
    <property type="project" value="UniProtKB-KW"/>
</dbReference>
<reference evidence="8" key="1">
    <citation type="submission" date="2024-07" db="EMBL/GenBank/DDBJ databases">
        <title>Two chromosome-level genome assemblies of Korean endemic species Abeliophyllum distichum and Forsythia ovata (Oleaceae).</title>
        <authorList>
            <person name="Jang H."/>
        </authorList>
    </citation>
    <scope>NUCLEOTIDE SEQUENCE [LARGE SCALE GENOMIC DNA]</scope>
</reference>
<keyword evidence="8" id="KW-1185">Reference proteome</keyword>
<gene>
    <name evidence="7" type="ORF">Adt_49054</name>
</gene>
<dbReference type="AlphaFoldDB" id="A0ABD1NPB4"/>
<protein>
    <submittedName>
        <fullName evidence="7">Allene oxide synthase</fullName>
    </submittedName>
</protein>
<feature type="compositionally biased region" description="Polar residues" evidence="6">
    <location>
        <begin position="1"/>
        <end position="21"/>
    </location>
</feature>
<feature type="region of interest" description="Disordered" evidence="6">
    <location>
        <begin position="1"/>
        <end position="23"/>
    </location>
</feature>
<evidence type="ECO:0000256" key="2">
    <source>
        <dbReference type="ARBA" id="ARBA00022723"/>
    </source>
</evidence>
<dbReference type="GO" id="GO:0006631">
    <property type="term" value="P:fatty acid metabolic process"/>
    <property type="evidence" value="ECO:0007669"/>
    <property type="project" value="UniProtKB-ARBA"/>
</dbReference>
<keyword evidence="3 5" id="KW-0408">Iron</keyword>
<keyword evidence="1 5" id="KW-0349">Heme</keyword>
<evidence type="ECO:0000256" key="6">
    <source>
        <dbReference type="SAM" id="MobiDB-lite"/>
    </source>
</evidence>
<name>A0ABD1NPB4_9LAMI</name>
<dbReference type="InterPro" id="IPR036396">
    <property type="entry name" value="Cyt_P450_sf"/>
</dbReference>
<dbReference type="FunFam" id="1.10.630.10:FF:000024">
    <property type="entry name" value="Allene oxide synthase, chloroplastic"/>
    <property type="match status" value="1"/>
</dbReference>
<evidence type="ECO:0000256" key="4">
    <source>
        <dbReference type="ARBA" id="ARBA00023239"/>
    </source>
</evidence>
<evidence type="ECO:0000313" key="7">
    <source>
        <dbReference type="EMBL" id="KAL2453445.1"/>
    </source>
</evidence>
<comment type="caution">
    <text evidence="7">The sequence shown here is derived from an EMBL/GenBank/DDBJ whole genome shotgun (WGS) entry which is preliminary data.</text>
</comment>
<dbReference type="PANTHER" id="PTHR24286:SF302">
    <property type="entry name" value="ALLENE OXIDE SYNTHASE 2"/>
    <property type="match status" value="1"/>
</dbReference>
<organism evidence="7 8">
    <name type="scientific">Abeliophyllum distichum</name>
    <dbReference type="NCBI Taxonomy" id="126358"/>
    <lineage>
        <taxon>Eukaryota</taxon>
        <taxon>Viridiplantae</taxon>
        <taxon>Streptophyta</taxon>
        <taxon>Embryophyta</taxon>
        <taxon>Tracheophyta</taxon>
        <taxon>Spermatophyta</taxon>
        <taxon>Magnoliopsida</taxon>
        <taxon>eudicotyledons</taxon>
        <taxon>Gunneridae</taxon>
        <taxon>Pentapetalae</taxon>
        <taxon>asterids</taxon>
        <taxon>lamiids</taxon>
        <taxon>Lamiales</taxon>
        <taxon>Oleaceae</taxon>
        <taxon>Forsythieae</taxon>
        <taxon>Abeliophyllum</taxon>
    </lineage>
</organism>
<dbReference type="Proteomes" id="UP001604336">
    <property type="component" value="Unassembled WGS sequence"/>
</dbReference>
<keyword evidence="4" id="KW-0456">Lyase</keyword>
<dbReference type="InterPro" id="IPR001128">
    <property type="entry name" value="Cyt_P450"/>
</dbReference>
<evidence type="ECO:0000256" key="3">
    <source>
        <dbReference type="ARBA" id="ARBA00023004"/>
    </source>
</evidence>
<accession>A0ABD1NPB4</accession>
<dbReference type="GO" id="GO:0046872">
    <property type="term" value="F:metal ion binding"/>
    <property type="evidence" value="ECO:0007669"/>
    <property type="project" value="UniProtKB-KW"/>
</dbReference>
<sequence>MSSPISSSTAVKQPSSDNSPPSELALREIPGGYGFPFFGPIKDRLDYYYSQGEVEFFRSRMKKFNSTVFRCNMPPGPFLARNPQVICLLDAISFEILFDNSKIEKKNVLDGTYMPSTAFTGGYRTCAYLDPSEPNHAVLKGFFLTQLAKLHSKFIPGFRQSISGLFTSLEEELSDKGKSNFNALNDIMSFDFVFRLFCDKNPSETPLGPTGGPKMVDKWLFFQLHPLMSLGLKYVPNLLEDLVLHTFQLPFGLIKSDYKKLYSSFFNSAGPILDEAEKIGIKRDEACHNLVFLAGFNAYGGMKALFPALIKWVATAGEDIHRRLAAEIRAVVKEEGGVSTAALEKMCLTKSVVYEVLRIEPPVPYQYGKAKQDILIKNHDSNFLIKKDEMIFGYQPIATKDSKVFEDPENFVADRFLSEREKLIKYVYWSNGRETDDPTVDNKQCPGKDLVVLLSRLMLVEFFLKYDTFSVEIGKLLLGSLVTFKSLTKAT</sequence>
<evidence type="ECO:0000313" key="8">
    <source>
        <dbReference type="Proteomes" id="UP001604336"/>
    </source>
</evidence>
<dbReference type="EMBL" id="JBFOLK010000684">
    <property type="protein sequence ID" value="KAL2453445.1"/>
    <property type="molecule type" value="Genomic_DNA"/>
</dbReference>
<keyword evidence="2 5" id="KW-0479">Metal-binding</keyword>